<dbReference type="VEuPathDB" id="VectorBase:GPAI031144"/>
<proteinExistence type="predicted"/>
<name>A0A1B0A103_GLOPL</name>
<dbReference type="EnsemblMetazoa" id="GPAI031144-RA">
    <property type="protein sequence ID" value="GPAI031144-PA"/>
    <property type="gene ID" value="GPAI031144"/>
</dbReference>
<accession>A0A1B0A103</accession>
<evidence type="ECO:0000256" key="1">
    <source>
        <dbReference type="SAM" id="MobiDB-lite"/>
    </source>
</evidence>
<reference evidence="2" key="2">
    <citation type="submission" date="2020-05" db="UniProtKB">
        <authorList>
            <consortium name="EnsemblMetazoa"/>
        </authorList>
    </citation>
    <scope>IDENTIFICATION</scope>
    <source>
        <strain evidence="2">IAEA</strain>
    </source>
</reference>
<keyword evidence="3" id="KW-1185">Reference proteome</keyword>
<evidence type="ECO:0000313" key="2">
    <source>
        <dbReference type="EnsemblMetazoa" id="GPAI031144-PA"/>
    </source>
</evidence>
<dbReference type="Proteomes" id="UP000092445">
    <property type="component" value="Unassembled WGS sequence"/>
</dbReference>
<organism evidence="2 3">
    <name type="scientific">Glossina pallidipes</name>
    <name type="common">Tsetse fly</name>
    <dbReference type="NCBI Taxonomy" id="7398"/>
    <lineage>
        <taxon>Eukaryota</taxon>
        <taxon>Metazoa</taxon>
        <taxon>Ecdysozoa</taxon>
        <taxon>Arthropoda</taxon>
        <taxon>Hexapoda</taxon>
        <taxon>Insecta</taxon>
        <taxon>Pterygota</taxon>
        <taxon>Neoptera</taxon>
        <taxon>Endopterygota</taxon>
        <taxon>Diptera</taxon>
        <taxon>Brachycera</taxon>
        <taxon>Muscomorpha</taxon>
        <taxon>Hippoboscoidea</taxon>
        <taxon>Glossinidae</taxon>
        <taxon>Glossina</taxon>
    </lineage>
</organism>
<protein>
    <submittedName>
        <fullName evidence="2">Uncharacterized protein</fullName>
    </submittedName>
</protein>
<sequence>MDAGKMAGENSVSLSNNNNDNNNTNNQTQKTPSQHVRQRPDAPVSNAAKMNTGRSKCWIAAFQLITDTRNSLNFNLKLRKHRVLSQIKKETKTNFSIQVGRNRSALQIKIYIKIINPVRILFGNYPNTSAPLQDSYAAKKQTRFVHYFAKAVEHSEIKSWRFGLVKISSFISSSFGPQIKAIANSFLMAAPDEKSPKNTLNKRFIEKFL</sequence>
<evidence type="ECO:0000313" key="3">
    <source>
        <dbReference type="Proteomes" id="UP000092445"/>
    </source>
</evidence>
<feature type="compositionally biased region" description="Low complexity" evidence="1">
    <location>
        <begin position="10"/>
        <end position="26"/>
    </location>
</feature>
<dbReference type="AlphaFoldDB" id="A0A1B0A103"/>
<feature type="region of interest" description="Disordered" evidence="1">
    <location>
        <begin position="1"/>
        <end position="49"/>
    </location>
</feature>
<reference evidence="3" key="1">
    <citation type="submission" date="2014-03" db="EMBL/GenBank/DDBJ databases">
        <authorList>
            <person name="Aksoy S."/>
            <person name="Warren W."/>
            <person name="Wilson R.K."/>
        </authorList>
    </citation>
    <scope>NUCLEOTIDE SEQUENCE [LARGE SCALE GENOMIC DNA]</scope>
    <source>
        <strain evidence="3">IAEA</strain>
    </source>
</reference>